<keyword evidence="2" id="KW-1185">Reference proteome</keyword>
<evidence type="ECO:0008006" key="3">
    <source>
        <dbReference type="Google" id="ProtNLM"/>
    </source>
</evidence>
<accession>A0AA39WJV7</accession>
<sequence length="169" mass="19477">MLEHREQIDHDEVEDPWFEFDLLDSLREIARKLDENDLQIYNTASETPFPGDSALTAIIDWDEACLAPAFMTCIPPQWLWGWDEELDELDETKAKDVPEDPEDCEIKRLFEGAAGPHYSRSAYDPVYRLARVATKYCFALLGHNCHAEEIEGAVEEWKRIKGCSTVSLR</sequence>
<protein>
    <recommendedName>
        <fullName evidence="3">Aminoglycoside phosphotransferase domain-containing protein</fullName>
    </recommendedName>
</protein>
<comment type="caution">
    <text evidence="1">The sequence shown here is derived from an EMBL/GenBank/DDBJ whole genome shotgun (WGS) entry which is preliminary data.</text>
</comment>
<name>A0AA39WJV7_9PEZI</name>
<reference evidence="1" key="1">
    <citation type="submission" date="2023-06" db="EMBL/GenBank/DDBJ databases">
        <title>Genome-scale phylogeny and comparative genomics of the fungal order Sordariales.</title>
        <authorList>
            <consortium name="Lawrence Berkeley National Laboratory"/>
            <person name="Hensen N."/>
            <person name="Bonometti L."/>
            <person name="Westerberg I."/>
            <person name="Brannstrom I.O."/>
            <person name="Guillou S."/>
            <person name="Cros-Aarteil S."/>
            <person name="Calhoun S."/>
            <person name="Haridas S."/>
            <person name="Kuo A."/>
            <person name="Mondo S."/>
            <person name="Pangilinan J."/>
            <person name="Riley R."/>
            <person name="Labutti K."/>
            <person name="Andreopoulos B."/>
            <person name="Lipzen A."/>
            <person name="Chen C."/>
            <person name="Yanf M."/>
            <person name="Daum C."/>
            <person name="Ng V."/>
            <person name="Clum A."/>
            <person name="Steindorff A."/>
            <person name="Ohm R."/>
            <person name="Martin F."/>
            <person name="Silar P."/>
            <person name="Natvig D."/>
            <person name="Lalanne C."/>
            <person name="Gautier V."/>
            <person name="Ament-Velasquez S.L."/>
            <person name="Kruys A."/>
            <person name="Hutchinson M.I."/>
            <person name="Powell A.J."/>
            <person name="Barry K."/>
            <person name="Miller A.N."/>
            <person name="Grigoriev I.V."/>
            <person name="Debuchy R."/>
            <person name="Gladieux P."/>
            <person name="Thoren M.H."/>
            <person name="Johannesson H."/>
        </authorList>
    </citation>
    <scope>NUCLEOTIDE SEQUENCE</scope>
    <source>
        <strain evidence="1">CBS 606.72</strain>
    </source>
</reference>
<organism evidence="1 2">
    <name type="scientific">Immersiella caudata</name>
    <dbReference type="NCBI Taxonomy" id="314043"/>
    <lineage>
        <taxon>Eukaryota</taxon>
        <taxon>Fungi</taxon>
        <taxon>Dikarya</taxon>
        <taxon>Ascomycota</taxon>
        <taxon>Pezizomycotina</taxon>
        <taxon>Sordariomycetes</taxon>
        <taxon>Sordariomycetidae</taxon>
        <taxon>Sordariales</taxon>
        <taxon>Lasiosphaeriaceae</taxon>
        <taxon>Immersiella</taxon>
    </lineage>
</organism>
<proteinExistence type="predicted"/>
<evidence type="ECO:0000313" key="2">
    <source>
        <dbReference type="Proteomes" id="UP001175000"/>
    </source>
</evidence>
<dbReference type="EMBL" id="JAULSU010000005">
    <property type="protein sequence ID" value="KAK0616650.1"/>
    <property type="molecule type" value="Genomic_DNA"/>
</dbReference>
<dbReference type="AlphaFoldDB" id="A0AA39WJV7"/>
<evidence type="ECO:0000313" key="1">
    <source>
        <dbReference type="EMBL" id="KAK0616650.1"/>
    </source>
</evidence>
<dbReference type="Proteomes" id="UP001175000">
    <property type="component" value="Unassembled WGS sequence"/>
</dbReference>
<gene>
    <name evidence="1" type="ORF">B0T14DRAFT_604891</name>
</gene>